<feature type="compositionally biased region" description="Basic and acidic residues" evidence="1">
    <location>
        <begin position="219"/>
        <end position="234"/>
    </location>
</feature>
<sequence length="379" mass="40031">MRSYILLSTLAAANILVSALPLDSGNAVSNFAVRKEGGNIDLDGNTGYPEDAEMPNLHGNTGFPKDGKPELKGNTGRPDEGKPFQRKGATENLARRAAPNPAGKALKENKLPSDARTGTDGLRANNGDTARKGSYDARKGGGSTPEVDKALKQNNLDKTTDKGFDTGDKKVGGDEKIKARSPESHVDHYLAKPTAEAFTKREDSTDVDDYLRKYNLPKTTDEAFGRGDDRRSIKGDPVASDDSTLPETAREGTSNGGTYSPPGLKSVLKQNSLPATTEDAFDKRDPSGAGGLPIIGGALARLKGTGLSKRDDLESSELAKRQLGNLKSIPFLGSVIGGGLSMGSKRDTSKRMFLASTKLPINEGAIPIVGGYFSGEPVL</sequence>
<keyword evidence="2" id="KW-0732">Signal</keyword>
<evidence type="ECO:0000313" key="4">
    <source>
        <dbReference type="Proteomes" id="UP000305067"/>
    </source>
</evidence>
<feature type="region of interest" description="Disordered" evidence="1">
    <location>
        <begin position="38"/>
        <end position="267"/>
    </location>
</feature>
<feature type="compositionally biased region" description="Basic and acidic residues" evidence="1">
    <location>
        <begin position="65"/>
        <end position="83"/>
    </location>
</feature>
<dbReference type="AlphaFoldDB" id="A0A5C3QMH4"/>
<feature type="compositionally biased region" description="Basic and acidic residues" evidence="1">
    <location>
        <begin position="129"/>
        <end position="139"/>
    </location>
</feature>
<reference evidence="3 4" key="1">
    <citation type="journal article" date="2019" name="Nat. Ecol. Evol.">
        <title>Megaphylogeny resolves global patterns of mushroom evolution.</title>
        <authorList>
            <person name="Varga T."/>
            <person name="Krizsan K."/>
            <person name="Foldi C."/>
            <person name="Dima B."/>
            <person name="Sanchez-Garcia M."/>
            <person name="Sanchez-Ramirez S."/>
            <person name="Szollosi G.J."/>
            <person name="Szarkandi J.G."/>
            <person name="Papp V."/>
            <person name="Albert L."/>
            <person name="Andreopoulos W."/>
            <person name="Angelini C."/>
            <person name="Antonin V."/>
            <person name="Barry K.W."/>
            <person name="Bougher N.L."/>
            <person name="Buchanan P."/>
            <person name="Buyck B."/>
            <person name="Bense V."/>
            <person name="Catcheside P."/>
            <person name="Chovatia M."/>
            <person name="Cooper J."/>
            <person name="Damon W."/>
            <person name="Desjardin D."/>
            <person name="Finy P."/>
            <person name="Geml J."/>
            <person name="Haridas S."/>
            <person name="Hughes K."/>
            <person name="Justo A."/>
            <person name="Karasinski D."/>
            <person name="Kautmanova I."/>
            <person name="Kiss B."/>
            <person name="Kocsube S."/>
            <person name="Kotiranta H."/>
            <person name="LaButti K.M."/>
            <person name="Lechner B.E."/>
            <person name="Liimatainen K."/>
            <person name="Lipzen A."/>
            <person name="Lukacs Z."/>
            <person name="Mihaltcheva S."/>
            <person name="Morgado L.N."/>
            <person name="Niskanen T."/>
            <person name="Noordeloos M.E."/>
            <person name="Ohm R.A."/>
            <person name="Ortiz-Santana B."/>
            <person name="Ovrebo C."/>
            <person name="Racz N."/>
            <person name="Riley R."/>
            <person name="Savchenko A."/>
            <person name="Shiryaev A."/>
            <person name="Soop K."/>
            <person name="Spirin V."/>
            <person name="Szebenyi C."/>
            <person name="Tomsovsky M."/>
            <person name="Tulloss R.E."/>
            <person name="Uehling J."/>
            <person name="Grigoriev I.V."/>
            <person name="Vagvolgyi C."/>
            <person name="Papp T."/>
            <person name="Martin F.M."/>
            <person name="Miettinen O."/>
            <person name="Hibbett D.S."/>
            <person name="Nagy L.G."/>
        </authorList>
    </citation>
    <scope>NUCLEOTIDE SEQUENCE [LARGE SCALE GENOMIC DNA]</scope>
    <source>
        <strain evidence="3 4">CBS 309.79</strain>
    </source>
</reference>
<organism evidence="3 4">
    <name type="scientific">Pterulicium gracile</name>
    <dbReference type="NCBI Taxonomy" id="1884261"/>
    <lineage>
        <taxon>Eukaryota</taxon>
        <taxon>Fungi</taxon>
        <taxon>Dikarya</taxon>
        <taxon>Basidiomycota</taxon>
        <taxon>Agaricomycotina</taxon>
        <taxon>Agaricomycetes</taxon>
        <taxon>Agaricomycetidae</taxon>
        <taxon>Agaricales</taxon>
        <taxon>Pleurotineae</taxon>
        <taxon>Pterulaceae</taxon>
        <taxon>Pterulicium</taxon>
    </lineage>
</organism>
<feature type="signal peptide" evidence="2">
    <location>
        <begin position="1"/>
        <end position="19"/>
    </location>
</feature>
<accession>A0A5C3QMH4</accession>
<evidence type="ECO:0000256" key="1">
    <source>
        <dbReference type="SAM" id="MobiDB-lite"/>
    </source>
</evidence>
<feature type="compositionally biased region" description="Basic and acidic residues" evidence="1">
    <location>
        <begin position="158"/>
        <end position="190"/>
    </location>
</feature>
<evidence type="ECO:0000256" key="2">
    <source>
        <dbReference type="SAM" id="SignalP"/>
    </source>
</evidence>
<name>A0A5C3QMH4_9AGAR</name>
<protein>
    <submittedName>
        <fullName evidence="3">Uncharacterized protein</fullName>
    </submittedName>
</protein>
<dbReference type="EMBL" id="ML178822">
    <property type="protein sequence ID" value="TFL02548.1"/>
    <property type="molecule type" value="Genomic_DNA"/>
</dbReference>
<gene>
    <name evidence="3" type="ORF">BDV98DRAFT_592221</name>
</gene>
<keyword evidence="4" id="KW-1185">Reference proteome</keyword>
<feature type="chain" id="PRO_5023094825" evidence="2">
    <location>
        <begin position="20"/>
        <end position="379"/>
    </location>
</feature>
<feature type="compositionally biased region" description="Polar residues" evidence="1">
    <location>
        <begin position="241"/>
        <end position="258"/>
    </location>
</feature>
<dbReference type="Proteomes" id="UP000305067">
    <property type="component" value="Unassembled WGS sequence"/>
</dbReference>
<evidence type="ECO:0000313" key="3">
    <source>
        <dbReference type="EMBL" id="TFL02548.1"/>
    </source>
</evidence>
<feature type="compositionally biased region" description="Basic and acidic residues" evidence="1">
    <location>
        <begin position="198"/>
        <end position="212"/>
    </location>
</feature>
<proteinExistence type="predicted"/>